<dbReference type="EMBL" id="JQBZ01000025">
    <property type="protein sequence ID" value="KRN88931.1"/>
    <property type="molecule type" value="Genomic_DNA"/>
</dbReference>
<dbReference type="RefSeq" id="WP_027107333.1">
    <property type="nucleotide sequence ID" value="NZ_JQBZ01000025.1"/>
</dbReference>
<evidence type="ECO:0000313" key="2">
    <source>
        <dbReference type="Proteomes" id="UP000051500"/>
    </source>
</evidence>
<protein>
    <submittedName>
        <fullName evidence="1">Uncharacterized protein</fullName>
    </submittedName>
</protein>
<accession>A0A0R2KHS8</accession>
<dbReference type="PATRIC" id="fig|1122146.4.peg.935"/>
<dbReference type="OrthoDB" id="1649074at2"/>
<gene>
    <name evidence="1" type="ORF">IV53_GL000901</name>
</gene>
<comment type="caution">
    <text evidence="1">The sequence shown here is derived from an EMBL/GenBank/DDBJ whole genome shotgun (WGS) entry which is preliminary data.</text>
</comment>
<dbReference type="NCBIfam" id="NF003353">
    <property type="entry name" value="PRK04387.1"/>
    <property type="match status" value="1"/>
</dbReference>
<dbReference type="InterPro" id="IPR007920">
    <property type="entry name" value="UPF0223"/>
</dbReference>
<dbReference type="STRING" id="1122146.IV53_GL000901"/>
<dbReference type="Gene3D" id="1.10.220.80">
    <property type="entry name" value="BH2638-like"/>
    <property type="match status" value="1"/>
</dbReference>
<keyword evidence="2" id="KW-1185">Reference proteome</keyword>
<dbReference type="Pfam" id="PF05256">
    <property type="entry name" value="UPF0223"/>
    <property type="match status" value="1"/>
</dbReference>
<name>A0A0R2KHS8_9LACO</name>
<sequence>MKQMISYPLMPEWSTAEIIIMSEFFMAVEQIYTTGIDREEFLNKYQEYIKVEPSKMAQKQLDRAFSQESGYSIYQAVKFAQASSKKQVKIQA</sequence>
<proteinExistence type="predicted"/>
<reference evidence="1 2" key="1">
    <citation type="journal article" date="2015" name="Genome Announc.">
        <title>Expanding the biotechnology potential of lactobacilli through comparative genomics of 213 strains and associated genera.</title>
        <authorList>
            <person name="Sun Z."/>
            <person name="Harris H.M."/>
            <person name="McCann A."/>
            <person name="Guo C."/>
            <person name="Argimon S."/>
            <person name="Zhang W."/>
            <person name="Yang X."/>
            <person name="Jeffery I.B."/>
            <person name="Cooney J.C."/>
            <person name="Kagawa T.F."/>
            <person name="Liu W."/>
            <person name="Song Y."/>
            <person name="Salvetti E."/>
            <person name="Wrobel A."/>
            <person name="Rasinkangas P."/>
            <person name="Parkhill J."/>
            <person name="Rea M.C."/>
            <person name="O'Sullivan O."/>
            <person name="Ritari J."/>
            <person name="Douillard F.P."/>
            <person name="Paul Ross R."/>
            <person name="Yang R."/>
            <person name="Briner A.E."/>
            <person name="Felis G.E."/>
            <person name="de Vos W.M."/>
            <person name="Barrangou R."/>
            <person name="Klaenhammer T.R."/>
            <person name="Caufield P.W."/>
            <person name="Cui Y."/>
            <person name="Zhang H."/>
            <person name="O'Toole P.W."/>
        </authorList>
    </citation>
    <scope>NUCLEOTIDE SEQUENCE [LARGE SCALE GENOMIC DNA]</scope>
    <source>
        <strain evidence="1 2">DSM 22408</strain>
    </source>
</reference>
<dbReference type="AlphaFoldDB" id="A0A0R2KHS8"/>
<organism evidence="1 2">
    <name type="scientific">Ligilactobacillus ceti DSM 22408</name>
    <dbReference type="NCBI Taxonomy" id="1122146"/>
    <lineage>
        <taxon>Bacteria</taxon>
        <taxon>Bacillati</taxon>
        <taxon>Bacillota</taxon>
        <taxon>Bacilli</taxon>
        <taxon>Lactobacillales</taxon>
        <taxon>Lactobacillaceae</taxon>
        <taxon>Ligilactobacillus</taxon>
    </lineage>
</organism>
<dbReference type="eggNOG" id="COG4476">
    <property type="taxonomic scope" value="Bacteria"/>
</dbReference>
<evidence type="ECO:0000313" key="1">
    <source>
        <dbReference type="EMBL" id="KRN88931.1"/>
    </source>
</evidence>
<dbReference type="Proteomes" id="UP000051500">
    <property type="component" value="Unassembled WGS sequence"/>
</dbReference>
<dbReference type="InterPro" id="IPR023324">
    <property type="entry name" value="BH2638-like_sf"/>
</dbReference>
<dbReference type="SUPFAM" id="SSF158504">
    <property type="entry name" value="BH2638-like"/>
    <property type="match status" value="1"/>
</dbReference>